<evidence type="ECO:0000313" key="6">
    <source>
        <dbReference type="Proteomes" id="UP000832011"/>
    </source>
</evidence>
<dbReference type="CDD" id="cd19481">
    <property type="entry name" value="RecA-like_protease"/>
    <property type="match status" value="1"/>
</dbReference>
<name>A0ABY4E1I1_9NEIS</name>
<evidence type="ECO:0000256" key="2">
    <source>
        <dbReference type="ARBA" id="ARBA00022741"/>
    </source>
</evidence>
<sequence length="362" mass="41369">MVYEKEFIHIARLLSQRKYDDAALISKKILSKIIKERSEFASEAKSIINLMNEAYLLRAKNFEEAPVPVDLDSRLELLRKELKPSINENIIWPQNVQNELNSTINEREKSLELIENGLSPTKSLLFTGLPGVGKTMAAKWLAHKLNRPLLTLDLSAVMSSYLGRTGNNIRVVLDYARNFPCVLLLDEFDAIAKRRDDSGEIGELKRLVTVLLQEIDSWPTDGLLISATNHPELLDPAVWRRFDRVIDFPCPNQLEIIQLITKLLDKELSSENEKLIDLLAICYDGKSFSEVTRLINILRKNALINKCNIQDLIAKEIEQTISGLSREERIFVTYKLIDMGYSERKACEITGVVRGTFRNQKK</sequence>
<organism evidence="5 6">
    <name type="scientific">Vitreoscilla massiliensis</name>
    <dbReference type="NCBI Taxonomy" id="1689272"/>
    <lineage>
        <taxon>Bacteria</taxon>
        <taxon>Pseudomonadati</taxon>
        <taxon>Pseudomonadota</taxon>
        <taxon>Betaproteobacteria</taxon>
        <taxon>Neisseriales</taxon>
        <taxon>Neisseriaceae</taxon>
        <taxon>Vitreoscilla</taxon>
    </lineage>
</organism>
<dbReference type="RefSeq" id="WP_058356898.1">
    <property type="nucleotide sequence ID" value="NZ_CABKVG010000010.1"/>
</dbReference>
<dbReference type="InterPro" id="IPR003959">
    <property type="entry name" value="ATPase_AAA_core"/>
</dbReference>
<comment type="similarity">
    <text evidence="1">Belongs to the AAA ATPase family.</text>
</comment>
<dbReference type="SUPFAM" id="SSF52540">
    <property type="entry name" value="P-loop containing nucleoside triphosphate hydrolases"/>
    <property type="match status" value="1"/>
</dbReference>
<accession>A0ABY4E1I1</accession>
<feature type="domain" description="AAA+ ATPase" evidence="4">
    <location>
        <begin position="120"/>
        <end position="252"/>
    </location>
</feature>
<dbReference type="InterPro" id="IPR003593">
    <property type="entry name" value="AAA+_ATPase"/>
</dbReference>
<evidence type="ECO:0000256" key="3">
    <source>
        <dbReference type="ARBA" id="ARBA00022840"/>
    </source>
</evidence>
<dbReference type="SMART" id="SM00382">
    <property type="entry name" value="AAA"/>
    <property type="match status" value="1"/>
</dbReference>
<dbReference type="InterPro" id="IPR027417">
    <property type="entry name" value="P-loop_NTPase"/>
</dbReference>
<dbReference type="Proteomes" id="UP000832011">
    <property type="component" value="Chromosome"/>
</dbReference>
<protein>
    <submittedName>
        <fullName evidence="5">ATP-binding protein</fullName>
    </submittedName>
</protein>
<keyword evidence="3 5" id="KW-0067">ATP-binding</keyword>
<dbReference type="InterPro" id="IPR050221">
    <property type="entry name" value="26S_Proteasome_ATPase"/>
</dbReference>
<dbReference type="Gene3D" id="3.40.50.300">
    <property type="entry name" value="P-loop containing nucleotide triphosphate hydrolases"/>
    <property type="match status" value="1"/>
</dbReference>
<dbReference type="Pfam" id="PF00004">
    <property type="entry name" value="AAA"/>
    <property type="match status" value="1"/>
</dbReference>
<keyword evidence="6" id="KW-1185">Reference proteome</keyword>
<evidence type="ECO:0000256" key="1">
    <source>
        <dbReference type="ARBA" id="ARBA00006914"/>
    </source>
</evidence>
<keyword evidence="2" id="KW-0547">Nucleotide-binding</keyword>
<evidence type="ECO:0000313" key="5">
    <source>
        <dbReference type="EMBL" id="UOO89196.1"/>
    </source>
</evidence>
<proteinExistence type="inferred from homology"/>
<reference evidence="5 6" key="1">
    <citation type="journal article" date="2022" name="Res Sq">
        <title>Evolution of multicellular longitudinally dividing oral cavity symbionts (Neisseriaceae).</title>
        <authorList>
            <person name="Nyongesa S."/>
            <person name="Weber P."/>
            <person name="Bernet E."/>
            <person name="Pullido F."/>
            <person name="Nieckarz M."/>
            <person name="Delaby M."/>
            <person name="Nieves C."/>
            <person name="Viehboeck T."/>
            <person name="Krause N."/>
            <person name="Rivera-Millot A."/>
            <person name="Nakamura A."/>
            <person name="Vischer N."/>
            <person name="VanNieuwenhze M."/>
            <person name="Brun Y."/>
            <person name="Cava F."/>
            <person name="Bulgheresi S."/>
            <person name="Veyrier F."/>
        </authorList>
    </citation>
    <scope>NUCLEOTIDE SEQUENCE [LARGE SCALE GENOMIC DNA]</scope>
    <source>
        <strain evidence="5 6">SN4</strain>
    </source>
</reference>
<dbReference type="EMBL" id="CP091511">
    <property type="protein sequence ID" value="UOO89196.1"/>
    <property type="molecule type" value="Genomic_DNA"/>
</dbReference>
<dbReference type="PANTHER" id="PTHR23073">
    <property type="entry name" value="26S PROTEASOME REGULATORY SUBUNIT"/>
    <property type="match status" value="1"/>
</dbReference>
<gene>
    <name evidence="5" type="ORF">LVJ82_17395</name>
</gene>
<evidence type="ECO:0000259" key="4">
    <source>
        <dbReference type="SMART" id="SM00382"/>
    </source>
</evidence>
<dbReference type="GO" id="GO:0005524">
    <property type="term" value="F:ATP binding"/>
    <property type="evidence" value="ECO:0007669"/>
    <property type="project" value="UniProtKB-KW"/>
</dbReference>